<dbReference type="InterPro" id="IPR050600">
    <property type="entry name" value="SETD3_SETD6_MTase"/>
</dbReference>
<dbReference type="Gene3D" id="3.90.1410.10">
    <property type="entry name" value="set domain protein methyltransferase, domain 1"/>
    <property type="match status" value="1"/>
</dbReference>
<dbReference type="EMBL" id="MU865033">
    <property type="protein sequence ID" value="KAK4459549.1"/>
    <property type="molecule type" value="Genomic_DNA"/>
</dbReference>
<evidence type="ECO:0000313" key="2">
    <source>
        <dbReference type="EMBL" id="KAK4459549.1"/>
    </source>
</evidence>
<protein>
    <recommendedName>
        <fullName evidence="1">SET domain-containing protein</fullName>
    </recommendedName>
</protein>
<feature type="domain" description="SET" evidence="1">
    <location>
        <begin position="20"/>
        <end position="258"/>
    </location>
</feature>
<dbReference type="SUPFAM" id="SSF82199">
    <property type="entry name" value="SET domain"/>
    <property type="match status" value="1"/>
</dbReference>
<dbReference type="GO" id="GO:0016279">
    <property type="term" value="F:protein-lysine N-methyltransferase activity"/>
    <property type="evidence" value="ECO:0007669"/>
    <property type="project" value="TreeGrafter"/>
</dbReference>
<gene>
    <name evidence="2" type="ORF">QBC42DRAFT_6084</name>
</gene>
<organism evidence="2 3">
    <name type="scientific">Cladorrhinum samala</name>
    <dbReference type="NCBI Taxonomy" id="585594"/>
    <lineage>
        <taxon>Eukaryota</taxon>
        <taxon>Fungi</taxon>
        <taxon>Dikarya</taxon>
        <taxon>Ascomycota</taxon>
        <taxon>Pezizomycotina</taxon>
        <taxon>Sordariomycetes</taxon>
        <taxon>Sordariomycetidae</taxon>
        <taxon>Sordariales</taxon>
        <taxon>Podosporaceae</taxon>
        <taxon>Cladorrhinum</taxon>
    </lineage>
</organism>
<reference evidence="2" key="2">
    <citation type="submission" date="2023-06" db="EMBL/GenBank/DDBJ databases">
        <authorList>
            <consortium name="Lawrence Berkeley National Laboratory"/>
            <person name="Mondo S.J."/>
            <person name="Hensen N."/>
            <person name="Bonometti L."/>
            <person name="Westerberg I."/>
            <person name="Brannstrom I.O."/>
            <person name="Guillou S."/>
            <person name="Cros-Aarteil S."/>
            <person name="Calhoun S."/>
            <person name="Haridas S."/>
            <person name="Kuo A."/>
            <person name="Pangilinan J."/>
            <person name="Riley R."/>
            <person name="Labutti K."/>
            <person name="Andreopoulos B."/>
            <person name="Lipzen A."/>
            <person name="Chen C."/>
            <person name="Yanf M."/>
            <person name="Daum C."/>
            <person name="Ng V."/>
            <person name="Clum A."/>
            <person name="Steindorff A."/>
            <person name="Ohm R."/>
            <person name="Martin F."/>
            <person name="Silar P."/>
            <person name="Natvig D."/>
            <person name="Lalanne C."/>
            <person name="Gautier V."/>
            <person name="Ament-Velasquez S.L."/>
            <person name="Kruys A."/>
            <person name="Hutchinson M.I."/>
            <person name="Powell A.J."/>
            <person name="Barry K."/>
            <person name="Miller A.N."/>
            <person name="Grigoriev I.V."/>
            <person name="Debuchy R."/>
            <person name="Gladieux P."/>
            <person name="Thoren M.H."/>
            <person name="Johannesson H."/>
        </authorList>
    </citation>
    <scope>NUCLEOTIDE SEQUENCE</scope>
    <source>
        <strain evidence="2">PSN324</strain>
    </source>
</reference>
<keyword evidence="3" id="KW-1185">Reference proteome</keyword>
<evidence type="ECO:0000313" key="3">
    <source>
        <dbReference type="Proteomes" id="UP001321749"/>
    </source>
</evidence>
<name>A0AAV9HHJ9_9PEZI</name>
<dbReference type="InterPro" id="IPR046341">
    <property type="entry name" value="SET_dom_sf"/>
</dbReference>
<dbReference type="InterPro" id="IPR001214">
    <property type="entry name" value="SET_dom"/>
</dbReference>
<dbReference type="PANTHER" id="PTHR13271">
    <property type="entry name" value="UNCHARACTERIZED PUTATIVE METHYLTRANSFERASE"/>
    <property type="match status" value="1"/>
</dbReference>
<dbReference type="AlphaFoldDB" id="A0AAV9HHJ9"/>
<comment type="caution">
    <text evidence="2">The sequence shown here is derived from an EMBL/GenBank/DDBJ whole genome shotgun (WGS) entry which is preliminary data.</text>
</comment>
<accession>A0AAV9HHJ9</accession>
<sequence length="476" mass="53516">MALPIEDLPTWARFNDVSFTNVEVTKSQGRGYGVFAQKEMTAAEGTLDTPVLLTVPSGLALNTTAIDEYTKEDKNFRQLLDALGQHRSTRTDILLFLLIQTARASSKSHSAVGVSNPWTEYLRFLPEILLVPTEWTEDERLLLRGTSLEAAVNAKISSLDAEFEAIREASSDIFCWHQLLWEHRTVSFQDWIRLDALYRSRCLELPRSGESMVPCIDMINHSATPSAYYDENSKDEVVLLLRPGQSISGGQEVTISYGDSKSAAEMLFSYGFIDPDSTVDSLVLPLVPFPDDPLAKAKLVAFGEAPKIHVARDNGIIRWDSRFAYLMCVNEEDGLGFRVLQDTDGGRQLRVFWRDDDVTDRMTSFTQLVKTHPLAEVMQLRVVTVVLECVQEHLDRLESCQPPDPTLSSIKDDCFKNGVLLRQIETRLMKDAIDALEKERDSLMEAENVVAYFGPMETAELDLVDEEASNEVDDFS</sequence>
<dbReference type="Proteomes" id="UP001321749">
    <property type="component" value="Unassembled WGS sequence"/>
</dbReference>
<dbReference type="GO" id="GO:0005634">
    <property type="term" value="C:nucleus"/>
    <property type="evidence" value="ECO:0007669"/>
    <property type="project" value="TreeGrafter"/>
</dbReference>
<dbReference type="PROSITE" id="PS50280">
    <property type="entry name" value="SET"/>
    <property type="match status" value="1"/>
</dbReference>
<dbReference type="PANTHER" id="PTHR13271:SF76">
    <property type="entry name" value="SET DOMAIN-CONTAINING PROTEIN 8"/>
    <property type="match status" value="1"/>
</dbReference>
<proteinExistence type="predicted"/>
<dbReference type="CDD" id="cd10527">
    <property type="entry name" value="SET_LSMT"/>
    <property type="match status" value="1"/>
</dbReference>
<evidence type="ECO:0000259" key="1">
    <source>
        <dbReference type="PROSITE" id="PS50280"/>
    </source>
</evidence>
<reference evidence="2" key="1">
    <citation type="journal article" date="2023" name="Mol. Phylogenet. Evol.">
        <title>Genome-scale phylogeny and comparative genomics of the fungal order Sordariales.</title>
        <authorList>
            <person name="Hensen N."/>
            <person name="Bonometti L."/>
            <person name="Westerberg I."/>
            <person name="Brannstrom I.O."/>
            <person name="Guillou S."/>
            <person name="Cros-Aarteil S."/>
            <person name="Calhoun S."/>
            <person name="Haridas S."/>
            <person name="Kuo A."/>
            <person name="Mondo S."/>
            <person name="Pangilinan J."/>
            <person name="Riley R."/>
            <person name="LaButti K."/>
            <person name="Andreopoulos B."/>
            <person name="Lipzen A."/>
            <person name="Chen C."/>
            <person name="Yan M."/>
            <person name="Daum C."/>
            <person name="Ng V."/>
            <person name="Clum A."/>
            <person name="Steindorff A."/>
            <person name="Ohm R.A."/>
            <person name="Martin F."/>
            <person name="Silar P."/>
            <person name="Natvig D.O."/>
            <person name="Lalanne C."/>
            <person name="Gautier V."/>
            <person name="Ament-Velasquez S.L."/>
            <person name="Kruys A."/>
            <person name="Hutchinson M.I."/>
            <person name="Powell A.J."/>
            <person name="Barry K."/>
            <person name="Miller A.N."/>
            <person name="Grigoriev I.V."/>
            <person name="Debuchy R."/>
            <person name="Gladieux P."/>
            <person name="Hiltunen Thoren M."/>
            <person name="Johannesson H."/>
        </authorList>
    </citation>
    <scope>NUCLEOTIDE SEQUENCE</scope>
    <source>
        <strain evidence="2">PSN324</strain>
    </source>
</reference>